<dbReference type="KEGG" id="ppso:QPJ95_13260"/>
<name>A0A9Y2P2V7_9RHOB</name>
<evidence type="ECO:0000259" key="1">
    <source>
        <dbReference type="Pfam" id="PF13403"/>
    </source>
</evidence>
<organism evidence="2 3">
    <name type="scientific">Parasedimentitalea psychrophila</name>
    <dbReference type="NCBI Taxonomy" id="2997337"/>
    <lineage>
        <taxon>Bacteria</taxon>
        <taxon>Pseudomonadati</taxon>
        <taxon>Pseudomonadota</taxon>
        <taxon>Alphaproteobacteria</taxon>
        <taxon>Rhodobacterales</taxon>
        <taxon>Paracoccaceae</taxon>
        <taxon>Parasedimentitalea</taxon>
    </lineage>
</organism>
<dbReference type="Proteomes" id="UP001238334">
    <property type="component" value="Chromosome"/>
</dbReference>
<dbReference type="InterPro" id="IPR028992">
    <property type="entry name" value="Hedgehog/Intein_dom"/>
</dbReference>
<dbReference type="Pfam" id="PF13403">
    <property type="entry name" value="Hint_2"/>
    <property type="match status" value="1"/>
</dbReference>
<dbReference type="EMBL" id="CP127247">
    <property type="protein sequence ID" value="WIY23624.1"/>
    <property type="molecule type" value="Genomic_DNA"/>
</dbReference>
<keyword evidence="3" id="KW-1185">Reference proteome</keyword>
<evidence type="ECO:0000313" key="3">
    <source>
        <dbReference type="Proteomes" id="UP001238334"/>
    </source>
</evidence>
<gene>
    <name evidence="2" type="ORF">QPJ95_13260</name>
</gene>
<dbReference type="RefSeq" id="WP_270919984.1">
    <property type="nucleotide sequence ID" value="NZ_CP127247.1"/>
</dbReference>
<protein>
    <submittedName>
        <fullName evidence="2">Hint domain-containing protein</fullName>
    </submittedName>
</protein>
<evidence type="ECO:0000313" key="2">
    <source>
        <dbReference type="EMBL" id="WIY23624.1"/>
    </source>
</evidence>
<accession>A0A9Y2P2V7</accession>
<reference evidence="2 3" key="1">
    <citation type="submission" date="2023-06" db="EMBL/GenBank/DDBJ databases">
        <title>Parasedimentitalea psychrophila sp. nov., a psychrophilic bacterium isolated from deep-sea sediment.</title>
        <authorList>
            <person name="Li A."/>
        </authorList>
    </citation>
    <scope>NUCLEOTIDE SEQUENCE [LARGE SCALE GENOMIC DNA]</scope>
    <source>
        <strain evidence="2 3">QS115</strain>
    </source>
</reference>
<sequence length="158" mass="16878">MEKGHSSSVSTPMTGLLRDTVVLTRSGEVLVQDIRAGHLIITRGAGLVRVQDVACHRVLMQAISIAAGSLGDTRPDTDMILPADQQILTRDWRAKALFGLDQALVSASSLVDGEFIRDLGQQNVNLYSVKLERPQVIYAGGLEVAGSTVGTVDLRPTA</sequence>
<proteinExistence type="predicted"/>
<feature type="domain" description="Hedgehog/Intein (Hint)" evidence="1">
    <location>
        <begin position="16"/>
        <end position="143"/>
    </location>
</feature>
<dbReference type="AlphaFoldDB" id="A0A9Y2P2V7"/>